<accession>A0ABM7Y5W3</accession>
<dbReference type="SUPFAM" id="SSF48452">
    <property type="entry name" value="TPR-like"/>
    <property type="match status" value="1"/>
</dbReference>
<gene>
    <name evidence="2" type="ORF">Rmf_32380</name>
</gene>
<protein>
    <recommendedName>
        <fullName evidence="4">Glycosyltransferase family 9 (Heptosyltransferase)</fullName>
    </recommendedName>
</protein>
<evidence type="ECO:0000313" key="2">
    <source>
        <dbReference type="EMBL" id="BDG73309.1"/>
    </source>
</evidence>
<dbReference type="Gene3D" id="1.25.40.10">
    <property type="entry name" value="Tetratricopeptide repeat domain"/>
    <property type="match status" value="1"/>
</dbReference>
<organism evidence="2 3">
    <name type="scientific">Roseomonas fluvialis</name>
    <dbReference type="NCBI Taxonomy" id="1750527"/>
    <lineage>
        <taxon>Bacteria</taxon>
        <taxon>Pseudomonadati</taxon>
        <taxon>Pseudomonadota</taxon>
        <taxon>Alphaproteobacteria</taxon>
        <taxon>Acetobacterales</taxon>
        <taxon>Roseomonadaceae</taxon>
        <taxon>Roseomonas</taxon>
    </lineage>
</organism>
<dbReference type="Gene3D" id="3.40.50.2000">
    <property type="entry name" value="Glycogen Phosphorylase B"/>
    <property type="match status" value="1"/>
</dbReference>
<proteinExistence type="predicted"/>
<feature type="region of interest" description="Disordered" evidence="1">
    <location>
        <begin position="1"/>
        <end position="41"/>
    </location>
</feature>
<evidence type="ECO:0000256" key="1">
    <source>
        <dbReference type="SAM" id="MobiDB-lite"/>
    </source>
</evidence>
<sequence length="402" mass="42146">MPHAATPDPVPHAATPDPVPHAATPGPVPHTATPGPVPHAATPDIAPLLALAEDARQAGRPLEAAAGLRALAALVPGDPGIRAALARALFQAGLWNEAWAAYEVRFDLLPSAFPRVTRLGPDGPMPLPPWRGQGSPAAVLVMGEQGLGDTIQFARYLPLLAARGLRVHAVLDARLHALLAPVTGGIDLRPSSAPGSVPGVRAWLPLMDLPRALGLAPQHYQGRIPYLAAERERVARLRGRIGTGGLRVGIVWQGNPAAPVDANRSVPLAAFAPLAAVPGVQLFALQKGPGEEQQAAFPLDRLGPELDGGGDWFLDTAAAIEALDLVVTVDTAVLHLAGALGRPALMLMHGRHADWRWLHAQDVPIWYPSVRLVRCPDASADWRGAVARAAFLVRTGNLPPAA</sequence>
<evidence type="ECO:0008006" key="4">
    <source>
        <dbReference type="Google" id="ProtNLM"/>
    </source>
</evidence>
<evidence type="ECO:0000313" key="3">
    <source>
        <dbReference type="Proteomes" id="UP000831327"/>
    </source>
</evidence>
<reference evidence="2 3" key="1">
    <citation type="journal article" date="2016" name="Microbes Environ.">
        <title>Phylogenetically diverse aerobic anoxygenic phototrophic bacteria isolated from epilithic biofilms in Tama river, Japan.</title>
        <authorList>
            <person name="Hirose S."/>
            <person name="Matsuura K."/>
            <person name="Haruta S."/>
        </authorList>
    </citation>
    <scope>NUCLEOTIDE SEQUENCE [LARGE SCALE GENOMIC DNA]</scope>
    <source>
        <strain evidence="2 3">S08</strain>
    </source>
</reference>
<dbReference type="SUPFAM" id="SSF53756">
    <property type="entry name" value="UDP-Glycosyltransferase/glycogen phosphorylase"/>
    <property type="match status" value="1"/>
</dbReference>
<keyword evidence="3" id="KW-1185">Reference proteome</keyword>
<dbReference type="InterPro" id="IPR011990">
    <property type="entry name" value="TPR-like_helical_dom_sf"/>
</dbReference>
<dbReference type="Proteomes" id="UP000831327">
    <property type="component" value="Chromosome"/>
</dbReference>
<dbReference type="EMBL" id="AP025637">
    <property type="protein sequence ID" value="BDG73309.1"/>
    <property type="molecule type" value="Genomic_DNA"/>
</dbReference>
<name>A0ABM7Y5W3_9PROT</name>